<evidence type="ECO:0000313" key="2">
    <source>
        <dbReference type="Proteomes" id="UP000709295"/>
    </source>
</evidence>
<organism evidence="1 2">
    <name type="scientific">Phytophthora aleatoria</name>
    <dbReference type="NCBI Taxonomy" id="2496075"/>
    <lineage>
        <taxon>Eukaryota</taxon>
        <taxon>Sar</taxon>
        <taxon>Stramenopiles</taxon>
        <taxon>Oomycota</taxon>
        <taxon>Peronosporomycetes</taxon>
        <taxon>Peronosporales</taxon>
        <taxon>Peronosporaceae</taxon>
        <taxon>Phytophthora</taxon>
    </lineage>
</organism>
<keyword evidence="2" id="KW-1185">Reference proteome</keyword>
<accession>A0A8J5IBB0</accession>
<proteinExistence type="predicted"/>
<dbReference type="EMBL" id="JAENGY010000913">
    <property type="protein sequence ID" value="KAG6954848.1"/>
    <property type="molecule type" value="Genomic_DNA"/>
</dbReference>
<reference evidence="1" key="1">
    <citation type="submission" date="2021-01" db="EMBL/GenBank/DDBJ databases">
        <title>Phytophthora aleatoria, a newly-described species from Pinus radiata is distinct from Phytophthora cactorum isolates based on comparative genomics.</title>
        <authorList>
            <person name="Mcdougal R."/>
            <person name="Panda P."/>
            <person name="Williams N."/>
            <person name="Studholme D.J."/>
        </authorList>
    </citation>
    <scope>NUCLEOTIDE SEQUENCE</scope>
    <source>
        <strain evidence="1">NZFS 4037</strain>
    </source>
</reference>
<protein>
    <submittedName>
        <fullName evidence="1">Uncharacterized protein</fullName>
    </submittedName>
</protein>
<dbReference type="AlphaFoldDB" id="A0A8J5IBB0"/>
<gene>
    <name evidence="1" type="ORF">JG688_00012161</name>
</gene>
<sequence>MTPAPTDYSTWSADPIRQACTRRRLKVKGKLKKDERTAILRRHDIGQAVFGRLLLRDTDALRDAGNSVSRTSTASIGC</sequence>
<name>A0A8J5IBB0_9STRA</name>
<comment type="caution">
    <text evidence="1">The sequence shown here is derived from an EMBL/GenBank/DDBJ whole genome shotgun (WGS) entry which is preliminary data.</text>
</comment>
<dbReference type="Proteomes" id="UP000709295">
    <property type="component" value="Unassembled WGS sequence"/>
</dbReference>
<evidence type="ECO:0000313" key="1">
    <source>
        <dbReference type="EMBL" id="KAG6954848.1"/>
    </source>
</evidence>